<dbReference type="PROSITE" id="PS51833">
    <property type="entry name" value="HDOD"/>
    <property type="match status" value="1"/>
</dbReference>
<dbReference type="InterPro" id="IPR013976">
    <property type="entry name" value="HDOD"/>
</dbReference>
<name>A0ABV0EFC5_9BURK</name>
<evidence type="ECO:0000313" key="3">
    <source>
        <dbReference type="EMBL" id="MEO1766104.1"/>
    </source>
</evidence>
<dbReference type="PANTHER" id="PTHR33525:SF4">
    <property type="entry name" value="CYCLIC DI-GMP PHOSPHODIESTERASE CDGJ"/>
    <property type="match status" value="1"/>
</dbReference>
<dbReference type="SUPFAM" id="SSF141868">
    <property type="entry name" value="EAL domain-like"/>
    <property type="match status" value="1"/>
</dbReference>
<keyword evidence="4" id="KW-1185">Reference proteome</keyword>
<dbReference type="InterPro" id="IPR014408">
    <property type="entry name" value="dGMP_Pdiesterase_EAL/HD-GYP"/>
</dbReference>
<evidence type="ECO:0000256" key="1">
    <source>
        <dbReference type="SAM" id="MobiDB-lite"/>
    </source>
</evidence>
<reference evidence="3 4" key="1">
    <citation type="submission" date="2024-02" db="EMBL/GenBank/DDBJ databases">
        <title>New thermophilic sulfur-oxidizing bacteria from a hot springs of the Uzon caldera (Kamchatka, Russia).</title>
        <authorList>
            <person name="Dukat A.M."/>
            <person name="Elcheninov A.G."/>
            <person name="Frolov E.N."/>
        </authorList>
    </citation>
    <scope>NUCLEOTIDE SEQUENCE [LARGE SCALE GENOMIC DNA]</scope>
    <source>
        <strain evidence="3 4">AK1</strain>
    </source>
</reference>
<sequence length="438" mass="48590">MTWKFLPRPSDRRTPPASPPSGGAPADDVVQGPDTPQTVFLAREPIIDVTQRVVGYALLVRAGGLLPPGKPRHAAEEINLVLDTLNRFGVEQALGEKQGFLRLGVPCLLSDLVEVIPRQRFVLEYGAPEPLDEASLSRLATLRERGYRLARHWQGEEHGLLDVGKTASLVIYDLALTPLQEIARIDRLVKAHKLQRLVRNVNSRTDFEVCRAHGFDFYQGRLLAPGQTLVMNKLDPSRLRVMELFNLVIKRADVGEIENAFKHDVALCYSLLCYINSAGIGLQYKVSSIRDAVMLLGYDFLWRWLSLLIFAGVDLTAGQRLLLSTAVIRGRLAELLGQSRLSSREGNHLFITGMFSLLDALLGVPLAEVATRLHLPEDVTQALLARKGRYAPYLELALAFENDDVERAAQLCQELGMDLDEASRAHLAAIEWAGVLAK</sequence>
<dbReference type="Pfam" id="PF08668">
    <property type="entry name" value="HDOD"/>
    <property type="match status" value="1"/>
</dbReference>
<dbReference type="PIRSF" id="PIRSF003180">
    <property type="entry name" value="DiGMPpdiest_YuxH"/>
    <property type="match status" value="1"/>
</dbReference>
<feature type="domain" description="HDOD" evidence="2">
    <location>
        <begin position="234"/>
        <end position="421"/>
    </location>
</feature>
<dbReference type="InterPro" id="IPR052340">
    <property type="entry name" value="RNase_Y/CdgJ"/>
</dbReference>
<dbReference type="Proteomes" id="UP001482231">
    <property type="component" value="Unassembled WGS sequence"/>
</dbReference>
<dbReference type="SUPFAM" id="SSF109604">
    <property type="entry name" value="HD-domain/PDEase-like"/>
    <property type="match status" value="1"/>
</dbReference>
<gene>
    <name evidence="3" type="ORF">V6E02_02600</name>
</gene>
<feature type="region of interest" description="Disordered" evidence="1">
    <location>
        <begin position="1"/>
        <end position="34"/>
    </location>
</feature>
<comment type="caution">
    <text evidence="3">The sequence shown here is derived from an EMBL/GenBank/DDBJ whole genome shotgun (WGS) entry which is preliminary data.</text>
</comment>
<accession>A0ABV0EFC5</accession>
<dbReference type="Gene3D" id="1.10.3210.10">
    <property type="entry name" value="Hypothetical protein af1432"/>
    <property type="match status" value="1"/>
</dbReference>
<dbReference type="EMBL" id="JBAJEX010000001">
    <property type="protein sequence ID" value="MEO1766104.1"/>
    <property type="molecule type" value="Genomic_DNA"/>
</dbReference>
<dbReference type="RefSeq" id="WP_347306838.1">
    <property type="nucleotide sequence ID" value="NZ_JBAJEX010000001.1"/>
</dbReference>
<proteinExistence type="predicted"/>
<evidence type="ECO:0000313" key="4">
    <source>
        <dbReference type="Proteomes" id="UP001482231"/>
    </source>
</evidence>
<dbReference type="PANTHER" id="PTHR33525">
    <property type="match status" value="1"/>
</dbReference>
<protein>
    <submittedName>
        <fullName evidence="3">HDOD domain-containing protein</fullName>
    </submittedName>
</protein>
<organism evidence="3 4">
    <name type="scientific">Thiobacter aerophilum</name>
    <dbReference type="NCBI Taxonomy" id="3121275"/>
    <lineage>
        <taxon>Bacteria</taxon>
        <taxon>Pseudomonadati</taxon>
        <taxon>Pseudomonadota</taxon>
        <taxon>Betaproteobacteria</taxon>
        <taxon>Burkholderiales</taxon>
        <taxon>Thiobacteraceae</taxon>
        <taxon>Thiobacter</taxon>
    </lineage>
</organism>
<dbReference type="InterPro" id="IPR035919">
    <property type="entry name" value="EAL_sf"/>
</dbReference>
<evidence type="ECO:0000259" key="2">
    <source>
        <dbReference type="PROSITE" id="PS51833"/>
    </source>
</evidence>